<keyword evidence="5" id="KW-0282">Flagellum</keyword>
<accession>A0A6J2VRT2</accession>
<feature type="compositionally biased region" description="Basic residues" evidence="12">
    <location>
        <begin position="1"/>
        <end position="15"/>
    </location>
</feature>
<dbReference type="Proteomes" id="UP000504632">
    <property type="component" value="Chromosome 6"/>
</dbReference>
<dbReference type="InterPro" id="IPR033585">
    <property type="entry name" value="DRC12-like"/>
</dbReference>
<evidence type="ECO:0000256" key="8">
    <source>
        <dbReference type="ARBA" id="ARBA00023212"/>
    </source>
</evidence>
<evidence type="ECO:0000256" key="2">
    <source>
        <dbReference type="ARBA" id="ARBA00004611"/>
    </source>
</evidence>
<evidence type="ECO:0000256" key="9">
    <source>
        <dbReference type="ARBA" id="ARBA00023273"/>
    </source>
</evidence>
<keyword evidence="9" id="KW-0966">Cell projection</keyword>
<sequence length="200" mass="23629">MPPKKKVKGKVKQPKKSQPDQGDDLVEKYRRCVLDVATLKEHLALRTDVARRAQTLRDDLRCRIRDLEQELCQERLDMKDITADLSRQYKTMQTTMEAKVKHLETEVCRLQEELAHCQNELKMEKETHEQMERGKNAIIKDLQSRLDNMEIGYEKIFHSCLDSFLSHLAEARLKWEDESTTIHQEYKDLLTEFGLNPLYI</sequence>
<protein>
    <recommendedName>
        <fullName evidence="11">Dynein regulatory complex protein 12</fullName>
    </recommendedName>
</protein>
<dbReference type="GeneID" id="115815795"/>
<name>A0A6J2VRT2_CHACN</name>
<dbReference type="OrthoDB" id="10264405at2759"/>
<evidence type="ECO:0000256" key="4">
    <source>
        <dbReference type="ARBA" id="ARBA00022490"/>
    </source>
</evidence>
<comment type="similarity">
    <text evidence="10">Belongs to the DRC12 family.</text>
</comment>
<evidence type="ECO:0000256" key="7">
    <source>
        <dbReference type="ARBA" id="ARBA00023069"/>
    </source>
</evidence>
<comment type="subcellular location">
    <subcellularLocation>
        <location evidence="2">Cytoplasm</location>
        <location evidence="2">Cytoskeleton</location>
        <location evidence="2">Flagellum axoneme</location>
    </subcellularLocation>
</comment>
<dbReference type="CTD" id="283152"/>
<keyword evidence="6" id="KW-0175">Coiled coil</keyword>
<evidence type="ECO:0000256" key="10">
    <source>
        <dbReference type="ARBA" id="ARBA00044754"/>
    </source>
</evidence>
<proteinExistence type="inferred from homology"/>
<keyword evidence="8" id="KW-0206">Cytoskeleton</keyword>
<evidence type="ECO:0000313" key="14">
    <source>
        <dbReference type="RefSeq" id="XP_030634663.1"/>
    </source>
</evidence>
<reference evidence="14" key="1">
    <citation type="submission" date="2025-08" db="UniProtKB">
        <authorList>
            <consortium name="RefSeq"/>
        </authorList>
    </citation>
    <scope>IDENTIFICATION</scope>
</reference>
<dbReference type="PANTHER" id="PTHR28656:SF1">
    <property type="entry name" value="COILED-COIL DOMAIN-CONTAINING PROTEIN 153"/>
    <property type="match status" value="1"/>
</dbReference>
<keyword evidence="13" id="KW-1185">Reference proteome</keyword>
<dbReference type="InParanoid" id="A0A6J2VRT2"/>
<dbReference type="AlphaFoldDB" id="A0A6J2VRT2"/>
<evidence type="ECO:0000256" key="11">
    <source>
        <dbReference type="ARBA" id="ARBA00044800"/>
    </source>
</evidence>
<gene>
    <name evidence="14" type="primary">drc12</name>
</gene>
<dbReference type="PANTHER" id="PTHR28656">
    <property type="entry name" value="COILED-COIL DOMAIN-CONTAINING PROTEIN 153"/>
    <property type="match status" value="1"/>
</dbReference>
<keyword evidence="4" id="KW-0963">Cytoplasm</keyword>
<dbReference type="RefSeq" id="XP_030634663.1">
    <property type="nucleotide sequence ID" value="XM_030778803.1"/>
</dbReference>
<evidence type="ECO:0000313" key="13">
    <source>
        <dbReference type="Proteomes" id="UP000504632"/>
    </source>
</evidence>
<feature type="region of interest" description="Disordered" evidence="12">
    <location>
        <begin position="1"/>
        <end position="24"/>
    </location>
</feature>
<comment type="subunit">
    <text evidence="3">Component of the nexin-dynein regulatory complex (N-DRC).</text>
</comment>
<organism evidence="13 14">
    <name type="scientific">Chanos chanos</name>
    <name type="common">Milkfish</name>
    <name type="synonym">Mugil chanos</name>
    <dbReference type="NCBI Taxonomy" id="29144"/>
    <lineage>
        <taxon>Eukaryota</taxon>
        <taxon>Metazoa</taxon>
        <taxon>Chordata</taxon>
        <taxon>Craniata</taxon>
        <taxon>Vertebrata</taxon>
        <taxon>Euteleostomi</taxon>
        <taxon>Actinopterygii</taxon>
        <taxon>Neopterygii</taxon>
        <taxon>Teleostei</taxon>
        <taxon>Ostariophysi</taxon>
        <taxon>Gonorynchiformes</taxon>
        <taxon>Chanidae</taxon>
        <taxon>Chanos</taxon>
    </lineage>
</organism>
<keyword evidence="7" id="KW-0969">Cilium</keyword>
<evidence type="ECO:0000256" key="1">
    <source>
        <dbReference type="ARBA" id="ARBA00003029"/>
    </source>
</evidence>
<evidence type="ECO:0000256" key="6">
    <source>
        <dbReference type="ARBA" id="ARBA00023054"/>
    </source>
</evidence>
<evidence type="ECO:0000256" key="12">
    <source>
        <dbReference type="SAM" id="MobiDB-lite"/>
    </source>
</evidence>
<dbReference type="FunCoup" id="A0A6J2VRT2">
    <property type="interactions" value="3"/>
</dbReference>
<evidence type="ECO:0000256" key="3">
    <source>
        <dbReference type="ARBA" id="ARBA00011248"/>
    </source>
</evidence>
<comment type="function">
    <text evidence="1">Component of the nexin-dynein regulatory complex (N-DRC), a key regulator of ciliary/flagellar motility which maintains the alignment and integrity of the distal axoneme and regulates microtubule sliding in motile axonemes.</text>
</comment>
<evidence type="ECO:0000256" key="5">
    <source>
        <dbReference type="ARBA" id="ARBA00022846"/>
    </source>
</evidence>